<dbReference type="Pfam" id="PF00126">
    <property type="entry name" value="HTH_1"/>
    <property type="match status" value="1"/>
</dbReference>
<evidence type="ECO:0000256" key="3">
    <source>
        <dbReference type="ARBA" id="ARBA00023125"/>
    </source>
</evidence>
<evidence type="ECO:0000313" key="6">
    <source>
        <dbReference type="EMBL" id="PXF62497.1"/>
    </source>
</evidence>
<feature type="domain" description="HTH lysR-type" evidence="5">
    <location>
        <begin position="1"/>
        <end position="58"/>
    </location>
</feature>
<dbReference type="AlphaFoldDB" id="A0A318D6N5"/>
<sequence length="296" mass="33437">MDIDLLKTFLTVARLKSFTLAAKELQMTQPALSKRIKRLEAIVGRQLFDRVGNHVAVTEAGQLLQQQAPQIISDIEDTVQNIRDLSGKVSGELHIGTSHYIGLHLLPEYLEQYADTFADVDVNIEFIDSELAYERVLSGELELALLTFPQQKDPRLEHELVWKDKLAIVCHKDYALTKESNPLEQLENYPCILPPAHTFPRELFEVQLANAGVTLGKVKTANYLEVIAKLVACKMGWTLLPTRLLQSPLVSLSSEQFLSDRDMGIIYRTNKTLSNASQELVKLLQTANNNRQYQPQ</sequence>
<reference evidence="6 7" key="1">
    <citation type="submission" date="2018-05" db="EMBL/GenBank/DDBJ databases">
        <title>Kangiella spongicola genome sequence.</title>
        <authorList>
            <person name="Maclea K.S."/>
            <person name="Goen A.E."/>
            <person name="Kelley C."/>
            <person name="Underriner A."/>
            <person name="Silverwood T."/>
            <person name="Trachtenberg A.M."/>
        </authorList>
    </citation>
    <scope>NUCLEOTIDE SEQUENCE [LARGE SCALE GENOMIC DNA]</scope>
    <source>
        <strain evidence="6 7">ATCC BAA-2076</strain>
    </source>
</reference>
<dbReference type="Proteomes" id="UP000247689">
    <property type="component" value="Unassembled WGS sequence"/>
</dbReference>
<dbReference type="InterPro" id="IPR036388">
    <property type="entry name" value="WH-like_DNA-bd_sf"/>
</dbReference>
<keyword evidence="2" id="KW-0805">Transcription regulation</keyword>
<keyword evidence="4" id="KW-0804">Transcription</keyword>
<keyword evidence="3" id="KW-0238">DNA-binding</keyword>
<dbReference type="PROSITE" id="PS50931">
    <property type="entry name" value="HTH_LYSR"/>
    <property type="match status" value="1"/>
</dbReference>
<accession>A0A318D6N5</accession>
<evidence type="ECO:0000256" key="4">
    <source>
        <dbReference type="ARBA" id="ARBA00023163"/>
    </source>
</evidence>
<dbReference type="FunFam" id="1.10.10.10:FF:000001">
    <property type="entry name" value="LysR family transcriptional regulator"/>
    <property type="match status" value="1"/>
</dbReference>
<comment type="caution">
    <text evidence="6">The sequence shown here is derived from an EMBL/GenBank/DDBJ whole genome shotgun (WGS) entry which is preliminary data.</text>
</comment>
<dbReference type="InterPro" id="IPR000847">
    <property type="entry name" value="LysR_HTH_N"/>
</dbReference>
<evidence type="ECO:0000256" key="1">
    <source>
        <dbReference type="ARBA" id="ARBA00009437"/>
    </source>
</evidence>
<protein>
    <submittedName>
        <fullName evidence="6">LysR family transcriptional regulator</fullName>
    </submittedName>
</protein>
<dbReference type="PRINTS" id="PR00039">
    <property type="entry name" value="HTHLYSR"/>
</dbReference>
<evidence type="ECO:0000256" key="2">
    <source>
        <dbReference type="ARBA" id="ARBA00023015"/>
    </source>
</evidence>
<dbReference type="SUPFAM" id="SSF46785">
    <property type="entry name" value="Winged helix' DNA-binding domain"/>
    <property type="match status" value="1"/>
</dbReference>
<dbReference type="PANTHER" id="PTHR30126">
    <property type="entry name" value="HTH-TYPE TRANSCRIPTIONAL REGULATOR"/>
    <property type="match status" value="1"/>
</dbReference>
<organism evidence="6 7">
    <name type="scientific">Kangiella spongicola</name>
    <dbReference type="NCBI Taxonomy" id="796379"/>
    <lineage>
        <taxon>Bacteria</taxon>
        <taxon>Pseudomonadati</taxon>
        <taxon>Pseudomonadota</taxon>
        <taxon>Gammaproteobacteria</taxon>
        <taxon>Kangiellales</taxon>
        <taxon>Kangiellaceae</taxon>
        <taxon>Kangiella</taxon>
    </lineage>
</organism>
<dbReference type="SUPFAM" id="SSF53850">
    <property type="entry name" value="Periplasmic binding protein-like II"/>
    <property type="match status" value="1"/>
</dbReference>
<dbReference type="Gene3D" id="1.10.10.10">
    <property type="entry name" value="Winged helix-like DNA-binding domain superfamily/Winged helix DNA-binding domain"/>
    <property type="match status" value="1"/>
</dbReference>
<gene>
    <name evidence="6" type="ORF">DL796_09135</name>
</gene>
<keyword evidence="7" id="KW-1185">Reference proteome</keyword>
<evidence type="ECO:0000313" key="7">
    <source>
        <dbReference type="Proteomes" id="UP000247689"/>
    </source>
</evidence>
<dbReference type="InterPro" id="IPR005119">
    <property type="entry name" value="LysR_subst-bd"/>
</dbReference>
<dbReference type="RefSeq" id="WP_110201406.1">
    <property type="nucleotide sequence ID" value="NZ_QICH01000003.1"/>
</dbReference>
<dbReference type="CDD" id="cd05466">
    <property type="entry name" value="PBP2_LTTR_substrate"/>
    <property type="match status" value="1"/>
</dbReference>
<dbReference type="Pfam" id="PF03466">
    <property type="entry name" value="LysR_substrate"/>
    <property type="match status" value="1"/>
</dbReference>
<name>A0A318D6N5_9GAMM</name>
<dbReference type="OrthoDB" id="9803735at2"/>
<dbReference type="Gene3D" id="3.40.190.290">
    <property type="match status" value="1"/>
</dbReference>
<dbReference type="EMBL" id="QICH01000003">
    <property type="protein sequence ID" value="PXF62497.1"/>
    <property type="molecule type" value="Genomic_DNA"/>
</dbReference>
<dbReference type="GO" id="GO:0000976">
    <property type="term" value="F:transcription cis-regulatory region binding"/>
    <property type="evidence" value="ECO:0007669"/>
    <property type="project" value="TreeGrafter"/>
</dbReference>
<comment type="similarity">
    <text evidence="1">Belongs to the LysR transcriptional regulatory family.</text>
</comment>
<proteinExistence type="inferred from homology"/>
<evidence type="ECO:0000259" key="5">
    <source>
        <dbReference type="PROSITE" id="PS50931"/>
    </source>
</evidence>
<dbReference type="InterPro" id="IPR036390">
    <property type="entry name" value="WH_DNA-bd_sf"/>
</dbReference>
<dbReference type="GO" id="GO:0003700">
    <property type="term" value="F:DNA-binding transcription factor activity"/>
    <property type="evidence" value="ECO:0007669"/>
    <property type="project" value="InterPro"/>
</dbReference>
<dbReference type="PANTHER" id="PTHR30126:SF81">
    <property type="entry name" value="HTH-TYPE TRANSCRIPTIONAL REGULATOR ILVY"/>
    <property type="match status" value="1"/>
</dbReference>